<sequence>MTQIPIFFTFDRHYVVPAAVAFHSLLRHADPQYAYRLYVLHTDVPEADRHRLTRLVEQSGKGTLEFIDVSAFDTDAIRGQKGHFSKEIYYKLLAPDLFPQYDRILCSDVDVVFTDDIAPSYFLHPDEFFYYAGVGQVLESDRMAGYGNDFTPNELDILRKEIAAGYMMLNLKLMREYGIQHRLTQFYQTNYPRLRLPEQDCLILCCYPYVRQMPLRFVVANTYYRIPPEQADFCPYSDVLPADRKECERLYADALAHPVQLHFVGADKPWNSLRVPCSATWWQALRASGFTFRYLCALPGIVRQKLRRYSLRRFLHKLSDQLFKRSSSKHGKTIS</sequence>
<accession>A0A9D2KU40</accession>
<dbReference type="SUPFAM" id="SSF53448">
    <property type="entry name" value="Nucleotide-diphospho-sugar transferases"/>
    <property type="match status" value="1"/>
</dbReference>
<dbReference type="InterPro" id="IPR002495">
    <property type="entry name" value="Glyco_trans_8"/>
</dbReference>
<dbReference type="Pfam" id="PF01501">
    <property type="entry name" value="Glyco_transf_8"/>
    <property type="match status" value="1"/>
</dbReference>
<dbReference type="PANTHER" id="PTHR13778">
    <property type="entry name" value="GLYCOSYLTRANSFERASE 8 DOMAIN-CONTAINING PROTEIN"/>
    <property type="match status" value="1"/>
</dbReference>
<name>A0A9D2KU40_9BACE</name>
<dbReference type="GO" id="GO:0046872">
    <property type="term" value="F:metal ion binding"/>
    <property type="evidence" value="ECO:0007669"/>
    <property type="project" value="UniProtKB-KW"/>
</dbReference>
<evidence type="ECO:0000313" key="4">
    <source>
        <dbReference type="EMBL" id="HJA84962.1"/>
    </source>
</evidence>
<dbReference type="Proteomes" id="UP000823862">
    <property type="component" value="Unassembled WGS sequence"/>
</dbReference>
<dbReference type="GO" id="GO:0016757">
    <property type="term" value="F:glycosyltransferase activity"/>
    <property type="evidence" value="ECO:0007669"/>
    <property type="project" value="UniProtKB-KW"/>
</dbReference>
<evidence type="ECO:0000313" key="5">
    <source>
        <dbReference type="Proteomes" id="UP000823862"/>
    </source>
</evidence>
<dbReference type="AlphaFoldDB" id="A0A9D2KU40"/>
<organism evidence="4 5">
    <name type="scientific">Candidatus Bacteroides avicola</name>
    <dbReference type="NCBI Taxonomy" id="2838468"/>
    <lineage>
        <taxon>Bacteria</taxon>
        <taxon>Pseudomonadati</taxon>
        <taxon>Bacteroidota</taxon>
        <taxon>Bacteroidia</taxon>
        <taxon>Bacteroidales</taxon>
        <taxon>Bacteroidaceae</taxon>
        <taxon>Bacteroides</taxon>
    </lineage>
</organism>
<comment type="caution">
    <text evidence="4">The sequence shown here is derived from an EMBL/GenBank/DDBJ whole genome shotgun (WGS) entry which is preliminary data.</text>
</comment>
<dbReference type="CDD" id="cd04194">
    <property type="entry name" value="GT8_A4GalT_like"/>
    <property type="match status" value="1"/>
</dbReference>
<evidence type="ECO:0000256" key="3">
    <source>
        <dbReference type="ARBA" id="ARBA00022723"/>
    </source>
</evidence>
<dbReference type="InterPro" id="IPR050748">
    <property type="entry name" value="Glycosyltrans_8_dom-fam"/>
</dbReference>
<keyword evidence="2" id="KW-0808">Transferase</keyword>
<keyword evidence="1" id="KW-0328">Glycosyltransferase</keyword>
<dbReference type="EMBL" id="DWZI01000011">
    <property type="protein sequence ID" value="HJA84962.1"/>
    <property type="molecule type" value="Genomic_DNA"/>
</dbReference>
<evidence type="ECO:0000256" key="2">
    <source>
        <dbReference type="ARBA" id="ARBA00022679"/>
    </source>
</evidence>
<evidence type="ECO:0000256" key="1">
    <source>
        <dbReference type="ARBA" id="ARBA00022676"/>
    </source>
</evidence>
<gene>
    <name evidence="4" type="ORF">H9950_01965</name>
</gene>
<reference evidence="4" key="2">
    <citation type="submission" date="2021-04" db="EMBL/GenBank/DDBJ databases">
        <authorList>
            <person name="Gilroy R."/>
        </authorList>
    </citation>
    <scope>NUCLEOTIDE SEQUENCE</scope>
    <source>
        <strain evidence="4">ChiHjej12B11-9795</strain>
    </source>
</reference>
<keyword evidence="3" id="KW-0479">Metal-binding</keyword>
<proteinExistence type="predicted"/>
<dbReference type="Gene3D" id="3.90.550.10">
    <property type="entry name" value="Spore Coat Polysaccharide Biosynthesis Protein SpsA, Chain A"/>
    <property type="match status" value="1"/>
</dbReference>
<reference evidence="4" key="1">
    <citation type="journal article" date="2021" name="PeerJ">
        <title>Extensive microbial diversity within the chicken gut microbiome revealed by metagenomics and culture.</title>
        <authorList>
            <person name="Gilroy R."/>
            <person name="Ravi A."/>
            <person name="Getino M."/>
            <person name="Pursley I."/>
            <person name="Horton D.L."/>
            <person name="Alikhan N.F."/>
            <person name="Baker D."/>
            <person name="Gharbi K."/>
            <person name="Hall N."/>
            <person name="Watson M."/>
            <person name="Adriaenssens E.M."/>
            <person name="Foster-Nyarko E."/>
            <person name="Jarju S."/>
            <person name="Secka A."/>
            <person name="Antonio M."/>
            <person name="Oren A."/>
            <person name="Chaudhuri R.R."/>
            <person name="La Ragione R."/>
            <person name="Hildebrand F."/>
            <person name="Pallen M.J."/>
        </authorList>
    </citation>
    <scope>NUCLEOTIDE SEQUENCE</scope>
    <source>
        <strain evidence="4">ChiHjej12B11-9795</strain>
    </source>
</reference>
<protein>
    <submittedName>
        <fullName evidence="4">Glycosyltransferase family 8 protein</fullName>
    </submittedName>
</protein>
<dbReference type="PANTHER" id="PTHR13778:SF47">
    <property type="entry name" value="LIPOPOLYSACCHARIDE 1,3-GALACTOSYLTRANSFERASE"/>
    <property type="match status" value="1"/>
</dbReference>
<dbReference type="InterPro" id="IPR029044">
    <property type="entry name" value="Nucleotide-diphossugar_trans"/>
</dbReference>